<dbReference type="Proteomes" id="UP000811545">
    <property type="component" value="Unassembled WGS sequence"/>
</dbReference>
<name>A0A9E2BHF7_PSYF1</name>
<dbReference type="EMBL" id="QLTW01000133">
    <property type="protein sequence ID" value="MBT9145640.1"/>
    <property type="molecule type" value="Genomic_DNA"/>
</dbReference>
<evidence type="ECO:0000313" key="2">
    <source>
        <dbReference type="Proteomes" id="UP000811545"/>
    </source>
</evidence>
<organism evidence="1 2">
    <name type="scientific">Psychracetigena formicireducens</name>
    <dbReference type="NCBI Taxonomy" id="2986056"/>
    <lineage>
        <taxon>Bacteria</taxon>
        <taxon>Bacillati</taxon>
        <taxon>Candidatus Lithacetigenota</taxon>
        <taxon>Candidatus Psychracetigena</taxon>
    </lineage>
</organism>
<evidence type="ECO:0000313" key="1">
    <source>
        <dbReference type="EMBL" id="MBT9145640.1"/>
    </source>
</evidence>
<protein>
    <submittedName>
        <fullName evidence="1">Uncharacterized protein</fullName>
    </submittedName>
</protein>
<sequence length="56" mass="6519">MRKVSDTQMNEKINHLMAGSDQHAVVYTGEAMPEVSFLEQVTWMKRDRVDEHENKA</sequence>
<reference evidence="1 2" key="1">
    <citation type="journal article" date="2021" name="bioRxiv">
        <title>Unique metabolic strategies in Hadean analogues reveal hints for primordial physiology.</title>
        <authorList>
            <person name="Nobu M.K."/>
            <person name="Nakai R."/>
            <person name="Tamazawa S."/>
            <person name="Mori H."/>
            <person name="Toyoda A."/>
            <person name="Ijiri A."/>
            <person name="Suzuki S."/>
            <person name="Kurokawa K."/>
            <person name="Kamagata Y."/>
            <person name="Tamaki H."/>
        </authorList>
    </citation>
    <scope>NUCLEOTIDE SEQUENCE [LARGE SCALE GENOMIC DNA]</scope>
    <source>
        <strain evidence="1">BS525</strain>
    </source>
</reference>
<proteinExistence type="predicted"/>
<comment type="caution">
    <text evidence="1">The sequence shown here is derived from an EMBL/GenBank/DDBJ whole genome shotgun (WGS) entry which is preliminary data.</text>
</comment>
<dbReference type="AlphaFoldDB" id="A0A9E2BHF7"/>
<accession>A0A9E2BHF7</accession>
<gene>
    <name evidence="1" type="ORF">DDT42_01515</name>
</gene>